<evidence type="ECO:0000313" key="2">
    <source>
        <dbReference type="EMBL" id="TCC89594.1"/>
    </source>
</evidence>
<dbReference type="RefSeq" id="WP_131611098.1">
    <property type="nucleotide sequence ID" value="NZ_SJSM01000018.1"/>
</dbReference>
<feature type="signal peptide" evidence="1">
    <location>
        <begin position="1"/>
        <end position="23"/>
    </location>
</feature>
<keyword evidence="4" id="KW-1185">Reference proteome</keyword>
<evidence type="ECO:0000256" key="1">
    <source>
        <dbReference type="SAM" id="SignalP"/>
    </source>
</evidence>
<evidence type="ECO:0008006" key="6">
    <source>
        <dbReference type="Google" id="ProtNLM"/>
    </source>
</evidence>
<keyword evidence="1" id="KW-0732">Signal</keyword>
<evidence type="ECO:0000313" key="4">
    <source>
        <dbReference type="Proteomes" id="UP000291117"/>
    </source>
</evidence>
<accession>A0A4R0MUL5</accession>
<evidence type="ECO:0000313" key="5">
    <source>
        <dbReference type="Proteomes" id="UP000309594"/>
    </source>
</evidence>
<protein>
    <recommendedName>
        <fullName evidence="6">Lipoprotein</fullName>
    </recommendedName>
</protein>
<dbReference type="EMBL" id="SWDX01000005">
    <property type="protein sequence ID" value="TKC60041.1"/>
    <property type="molecule type" value="Genomic_DNA"/>
</dbReference>
<organism evidence="2 4">
    <name type="scientific">Pedobacter hiemivivus</name>
    <dbReference type="NCBI Taxonomy" id="2530454"/>
    <lineage>
        <taxon>Bacteria</taxon>
        <taxon>Pseudomonadati</taxon>
        <taxon>Bacteroidota</taxon>
        <taxon>Sphingobacteriia</taxon>
        <taxon>Sphingobacteriales</taxon>
        <taxon>Sphingobacteriaceae</taxon>
        <taxon>Pedobacter</taxon>
    </lineage>
</organism>
<gene>
    <name evidence="2" type="ORF">EZ444_20915</name>
    <name evidence="3" type="ORF">FBD94_14055</name>
</gene>
<feature type="chain" id="PRO_5040597713" description="Lipoprotein" evidence="1">
    <location>
        <begin position="24"/>
        <end position="161"/>
    </location>
</feature>
<dbReference type="EMBL" id="SJSM01000018">
    <property type="protein sequence ID" value="TCC89594.1"/>
    <property type="molecule type" value="Genomic_DNA"/>
</dbReference>
<dbReference type="Proteomes" id="UP000309594">
    <property type="component" value="Unassembled WGS sequence"/>
</dbReference>
<reference evidence="2 4" key="1">
    <citation type="submission" date="2019-02" db="EMBL/GenBank/DDBJ databases">
        <title>Pedobacter sp. RP-3-8 sp. nov., isolated from Arctic soil.</title>
        <authorList>
            <person name="Dahal R.H."/>
        </authorList>
    </citation>
    <scope>NUCLEOTIDE SEQUENCE [LARGE SCALE GENOMIC DNA]</scope>
    <source>
        <strain evidence="2 4">RP-3-8</strain>
    </source>
</reference>
<reference evidence="3 5" key="2">
    <citation type="submission" date="2019-04" db="EMBL/GenBank/DDBJ databases">
        <title>Pedobacter sp. RP-1-16 sp. nov., isolated from Arctic soil.</title>
        <authorList>
            <person name="Dahal R.H."/>
            <person name="Kim D.-U."/>
        </authorList>
    </citation>
    <scope>NUCLEOTIDE SEQUENCE [LARGE SCALE GENOMIC DNA]</scope>
    <source>
        <strain evidence="3 5">RP-1-16</strain>
    </source>
</reference>
<name>A0A4R0MUL5_9SPHI</name>
<sequence>MKKSALYLSFLALPLLFSCNQDAQKNKELKDSLSAVAKGLAPKECYMAIDETDTARMTIRPGVNDKITGDLIINYKAKGKNDGSFVGAYKGDTLFVDYTFKIGTANKTVYKNPLAFLKKDGKLILGVGQIETSVGRSYFVKGKPISFDKGRFTFAAVECKE</sequence>
<evidence type="ECO:0000313" key="3">
    <source>
        <dbReference type="EMBL" id="TKC60041.1"/>
    </source>
</evidence>
<comment type="caution">
    <text evidence="2">The sequence shown here is derived from an EMBL/GenBank/DDBJ whole genome shotgun (WGS) entry which is preliminary data.</text>
</comment>
<dbReference type="Proteomes" id="UP000291117">
    <property type="component" value="Unassembled WGS sequence"/>
</dbReference>
<accession>A0A4U1G844</accession>
<dbReference type="AlphaFoldDB" id="A0A4R0MUL5"/>
<proteinExistence type="predicted"/>
<dbReference type="PROSITE" id="PS51257">
    <property type="entry name" value="PROKAR_LIPOPROTEIN"/>
    <property type="match status" value="1"/>
</dbReference>
<dbReference type="OrthoDB" id="768192at2"/>